<reference evidence="9 10" key="1">
    <citation type="submission" date="2024-02" db="EMBL/GenBank/DDBJ databases">
        <title>Full genome sequence of Nocardioides kribbensis.</title>
        <authorList>
            <person name="Poletto B.L."/>
            <person name="Silva G."/>
            <person name="Galante D."/>
            <person name="Campos K.R."/>
            <person name="Santos M.B.N."/>
            <person name="Sacchi C.T."/>
        </authorList>
    </citation>
    <scope>NUCLEOTIDE SEQUENCE [LARGE SCALE GENOMIC DNA]</scope>
    <source>
        <strain evidence="9 10">O4R</strain>
    </source>
</reference>
<comment type="subcellular location">
    <subcellularLocation>
        <location evidence="1">Membrane</location>
        <topology evidence="1">Multi-pass membrane protein</topology>
    </subcellularLocation>
</comment>
<evidence type="ECO:0000259" key="7">
    <source>
        <dbReference type="Pfam" id="PF00535"/>
    </source>
</evidence>
<evidence type="ECO:0000256" key="6">
    <source>
        <dbReference type="SAM" id="Phobius"/>
    </source>
</evidence>
<sequence>MSTIDLKDDPRIAASVAPRRGQGPAVRPTTSVVVPTYNEQDNVVPLVLALQEVLGRDGRHEVVFVDDSDDATPDVVRAVSREVDLPVRLVHRAVGQRQGGLGGAVIAGIRASSAETVVVMDGDLQHPPATVPLLVAALRGHDVAVASRYCEDGGADGLAGGLRHAVSRASTWSAKALFPRRLRDCTDPMTGFFAVRRSALDVDRLEPMGFKILLEILARHPLRVTEVPFEFGERHAGESKADLRQGLLFVRQLLNLRAGRMVRFGLVGLTGLAVNLACMALLLAVGVHYLPASVLATEVAIVSNFLLQERFVFGDRRGSSSRRRRAWQAVLFNNVEQLVRLPLLVLAVGVLGAGELASQAGLIVLAFAGRYAFMSRVVYPQRASGVLVVLRRRSGRRPVAAPVDELVG</sequence>
<name>A0ABV1NXP1_9ACTN</name>
<dbReference type="PANTHER" id="PTHR48090">
    <property type="entry name" value="UNDECAPRENYL-PHOSPHATE 4-DEOXY-4-FORMAMIDO-L-ARABINOSE TRANSFERASE-RELATED"/>
    <property type="match status" value="1"/>
</dbReference>
<evidence type="ECO:0000256" key="4">
    <source>
        <dbReference type="ARBA" id="ARBA00022989"/>
    </source>
</evidence>
<evidence type="ECO:0000256" key="1">
    <source>
        <dbReference type="ARBA" id="ARBA00004141"/>
    </source>
</evidence>
<dbReference type="EMBL" id="JBEGDP010000006">
    <property type="protein sequence ID" value="MEQ7847227.1"/>
    <property type="molecule type" value="Genomic_DNA"/>
</dbReference>
<feature type="domain" description="Glycosyltransferase 2-like" evidence="7">
    <location>
        <begin position="31"/>
        <end position="200"/>
    </location>
</feature>
<organism evidence="9 10">
    <name type="scientific">Nocardioides kribbensis</name>
    <dbReference type="NCBI Taxonomy" id="305517"/>
    <lineage>
        <taxon>Bacteria</taxon>
        <taxon>Bacillati</taxon>
        <taxon>Actinomycetota</taxon>
        <taxon>Actinomycetes</taxon>
        <taxon>Propionibacteriales</taxon>
        <taxon>Nocardioidaceae</taxon>
        <taxon>Nocardioides</taxon>
    </lineage>
</organism>
<dbReference type="GO" id="GO:0016757">
    <property type="term" value="F:glycosyltransferase activity"/>
    <property type="evidence" value="ECO:0007669"/>
    <property type="project" value="UniProtKB-KW"/>
</dbReference>
<evidence type="ECO:0000256" key="5">
    <source>
        <dbReference type="ARBA" id="ARBA00023136"/>
    </source>
</evidence>
<dbReference type="PANTHER" id="PTHR48090:SF7">
    <property type="entry name" value="RFBJ PROTEIN"/>
    <property type="match status" value="1"/>
</dbReference>
<proteinExistence type="inferred from homology"/>
<evidence type="ECO:0000256" key="2">
    <source>
        <dbReference type="ARBA" id="ARBA00006739"/>
    </source>
</evidence>
<dbReference type="InterPro" id="IPR001173">
    <property type="entry name" value="Glyco_trans_2-like"/>
</dbReference>
<dbReference type="EC" id="2.4.-.-" evidence="9"/>
<keyword evidence="9" id="KW-0328">Glycosyltransferase</keyword>
<dbReference type="RefSeq" id="WP_251535374.1">
    <property type="nucleotide sequence ID" value="NZ_JBEFCW010000490.1"/>
</dbReference>
<dbReference type="InterPro" id="IPR007267">
    <property type="entry name" value="GtrA_DPMS_TM"/>
</dbReference>
<evidence type="ECO:0000313" key="10">
    <source>
        <dbReference type="Proteomes" id="UP001482520"/>
    </source>
</evidence>
<accession>A0ABV1NXP1</accession>
<comment type="similarity">
    <text evidence="2">Belongs to the glycosyltransferase 2 family.</text>
</comment>
<dbReference type="InterPro" id="IPR050256">
    <property type="entry name" value="Glycosyltransferase_2"/>
</dbReference>
<evidence type="ECO:0000256" key="3">
    <source>
        <dbReference type="ARBA" id="ARBA00022692"/>
    </source>
</evidence>
<dbReference type="Proteomes" id="UP001482520">
    <property type="component" value="Unassembled WGS sequence"/>
</dbReference>
<dbReference type="Gene3D" id="3.90.550.10">
    <property type="entry name" value="Spore Coat Polysaccharide Biosynthesis Protein SpsA, Chain A"/>
    <property type="match status" value="1"/>
</dbReference>
<feature type="domain" description="GtrA/DPMS transmembrane" evidence="8">
    <location>
        <begin position="263"/>
        <end position="378"/>
    </location>
</feature>
<feature type="transmembrane region" description="Helical" evidence="6">
    <location>
        <begin position="261"/>
        <end position="283"/>
    </location>
</feature>
<gene>
    <name evidence="9" type="ORF">V6R90_08035</name>
</gene>
<keyword evidence="3 6" id="KW-0812">Transmembrane</keyword>
<evidence type="ECO:0000313" key="9">
    <source>
        <dbReference type="EMBL" id="MEQ7847227.1"/>
    </source>
</evidence>
<comment type="caution">
    <text evidence="9">The sequence shown here is derived from an EMBL/GenBank/DDBJ whole genome shotgun (WGS) entry which is preliminary data.</text>
</comment>
<protein>
    <submittedName>
        <fullName evidence="9">Glycosyltransferase</fullName>
        <ecNumber evidence="9">2.4.-.-</ecNumber>
    </submittedName>
</protein>
<feature type="transmembrane region" description="Helical" evidence="6">
    <location>
        <begin position="356"/>
        <end position="373"/>
    </location>
</feature>
<keyword evidence="5 6" id="KW-0472">Membrane</keyword>
<dbReference type="Pfam" id="PF04138">
    <property type="entry name" value="GtrA_DPMS_TM"/>
    <property type="match status" value="1"/>
</dbReference>
<dbReference type="Pfam" id="PF00535">
    <property type="entry name" value="Glycos_transf_2"/>
    <property type="match status" value="1"/>
</dbReference>
<dbReference type="SUPFAM" id="SSF53448">
    <property type="entry name" value="Nucleotide-diphospho-sugar transferases"/>
    <property type="match status" value="1"/>
</dbReference>
<dbReference type="InterPro" id="IPR029044">
    <property type="entry name" value="Nucleotide-diphossugar_trans"/>
</dbReference>
<keyword evidence="9" id="KW-0808">Transferase</keyword>
<keyword evidence="4 6" id="KW-1133">Transmembrane helix</keyword>
<evidence type="ECO:0000259" key="8">
    <source>
        <dbReference type="Pfam" id="PF04138"/>
    </source>
</evidence>
<keyword evidence="10" id="KW-1185">Reference proteome</keyword>